<dbReference type="AlphaFoldDB" id="A0A644UFY8"/>
<comment type="caution">
    <text evidence="1">The sequence shown here is derived from an EMBL/GenBank/DDBJ whole genome shotgun (WGS) entry which is preliminary data.</text>
</comment>
<proteinExistence type="predicted"/>
<organism evidence="1">
    <name type="scientific">bioreactor metagenome</name>
    <dbReference type="NCBI Taxonomy" id="1076179"/>
    <lineage>
        <taxon>unclassified sequences</taxon>
        <taxon>metagenomes</taxon>
        <taxon>ecological metagenomes</taxon>
    </lineage>
</organism>
<gene>
    <name evidence="1" type="ORF">SDC9_23767</name>
</gene>
<evidence type="ECO:0000313" key="1">
    <source>
        <dbReference type="EMBL" id="MPL77907.1"/>
    </source>
</evidence>
<name>A0A644UFY8_9ZZZZ</name>
<accession>A0A644UFY8</accession>
<protein>
    <submittedName>
        <fullName evidence="1">Uncharacterized protein</fullName>
    </submittedName>
</protein>
<sequence>MRRYPADHRRETCRRLRPSREDIGDVVESVAPLFRTADGGRPGDIGHFGDPFDLTEGKSRRFFLFSADDEVARVHAHPAFFRADGPSVGADEDTVFYGDLIHRHRTE</sequence>
<reference evidence="1" key="1">
    <citation type="submission" date="2019-08" db="EMBL/GenBank/DDBJ databases">
        <authorList>
            <person name="Kucharzyk K."/>
            <person name="Murdoch R.W."/>
            <person name="Higgins S."/>
            <person name="Loffler F."/>
        </authorList>
    </citation>
    <scope>NUCLEOTIDE SEQUENCE</scope>
</reference>
<dbReference type="EMBL" id="VSSQ01000111">
    <property type="protein sequence ID" value="MPL77907.1"/>
    <property type="molecule type" value="Genomic_DNA"/>
</dbReference>